<proteinExistence type="predicted"/>
<dbReference type="InterPro" id="IPR027417">
    <property type="entry name" value="P-loop_NTPase"/>
</dbReference>
<dbReference type="PANTHER" id="PTHR13696:SF99">
    <property type="entry name" value="COBYRINIC ACID AC-DIAMIDE SYNTHASE"/>
    <property type="match status" value="1"/>
</dbReference>
<dbReference type="GO" id="GO:0016787">
    <property type="term" value="F:hydrolase activity"/>
    <property type="evidence" value="ECO:0007669"/>
    <property type="project" value="UniProtKB-KW"/>
</dbReference>
<dbReference type="SUPFAM" id="SSF52540">
    <property type="entry name" value="P-loop containing nucleoside triphosphate hydrolases"/>
    <property type="match status" value="1"/>
</dbReference>
<accession>A0A2H9T514</accession>
<dbReference type="AlphaFoldDB" id="A0A2H9T514"/>
<organism evidence="2">
    <name type="scientific">invertebrate metagenome</name>
    <dbReference type="NCBI Taxonomy" id="1711999"/>
    <lineage>
        <taxon>unclassified sequences</taxon>
        <taxon>metagenomes</taxon>
        <taxon>organismal metagenomes</taxon>
    </lineage>
</organism>
<dbReference type="InterPro" id="IPR050678">
    <property type="entry name" value="DNA_Partitioning_ATPase"/>
</dbReference>
<evidence type="ECO:0000259" key="1">
    <source>
        <dbReference type="Pfam" id="PF13614"/>
    </source>
</evidence>
<dbReference type="PANTHER" id="PTHR13696">
    <property type="entry name" value="P-LOOP CONTAINING NUCLEOSIDE TRIPHOSPHATE HYDROLASE"/>
    <property type="match status" value="1"/>
</dbReference>
<dbReference type="Gene3D" id="3.40.50.300">
    <property type="entry name" value="P-loop containing nucleotide triphosphate hydrolases"/>
    <property type="match status" value="1"/>
</dbReference>
<protein>
    <submittedName>
        <fullName evidence="2">Sporulation initiation inhibitor protein Soj</fullName>
        <ecNumber evidence="2">3.6.-.-</ecNumber>
    </submittedName>
</protein>
<keyword evidence="2" id="KW-0378">Hydrolase</keyword>
<evidence type="ECO:0000313" key="2">
    <source>
        <dbReference type="EMBL" id="PJE78306.1"/>
    </source>
</evidence>
<dbReference type="Pfam" id="PF13614">
    <property type="entry name" value="AAA_31"/>
    <property type="match status" value="1"/>
</dbReference>
<gene>
    <name evidence="2" type="primary">soj_2</name>
    <name evidence="2" type="ORF">CI610_02761</name>
</gene>
<reference evidence="2" key="1">
    <citation type="journal article" date="2017" name="Appl. Environ. Microbiol.">
        <title>Molecular characterization of an Endozoicomonas-like organism causing infection in king scallop Pecten maximus L.</title>
        <authorList>
            <person name="Cano I."/>
            <person name="van Aerle R."/>
            <person name="Ross S."/>
            <person name="Verner-Jeffreys D.W."/>
            <person name="Paley R.K."/>
            <person name="Rimmer G."/>
            <person name="Ryder D."/>
            <person name="Hooper P."/>
            <person name="Stone D."/>
            <person name="Feist S.W."/>
        </authorList>
    </citation>
    <scope>NUCLEOTIDE SEQUENCE</scope>
</reference>
<dbReference type="CDD" id="cd02042">
    <property type="entry name" value="ParAB_family"/>
    <property type="match status" value="1"/>
</dbReference>
<dbReference type="EMBL" id="NSIT01000209">
    <property type="protein sequence ID" value="PJE78306.1"/>
    <property type="molecule type" value="Genomic_DNA"/>
</dbReference>
<sequence>MDKTKILAVANQKGGVGKSFTCLQTAFYLKTKLRKKILFIDFDAQGNSSSRLIGQGIEGEIGTHVSELFNRKLKKVEVTKTAWGIDLLYTPKNDPKLFDIESIPLEEALYPRDHLKDILSQYDYVIIDCPPSLGRKLLAALSMATHVLCPVKLSGFAVDGVEGLLTTVIGVQKSYNPPLKISGILINDMDKSVSQSKALDTLKKAVPGLVLKNIIKHRPPIDTATSDGVPVWDISYGHVAAKEVVLAIKEILKRIK</sequence>
<dbReference type="EC" id="3.6.-.-" evidence="2"/>
<feature type="domain" description="AAA" evidence="1">
    <location>
        <begin position="4"/>
        <end position="181"/>
    </location>
</feature>
<comment type="caution">
    <text evidence="2">The sequence shown here is derived from an EMBL/GenBank/DDBJ whole genome shotgun (WGS) entry which is preliminary data.</text>
</comment>
<name>A0A2H9T514_9ZZZZ</name>
<dbReference type="InterPro" id="IPR025669">
    <property type="entry name" value="AAA_dom"/>
</dbReference>